<dbReference type="EMBL" id="NIVC01002201">
    <property type="protein sequence ID" value="PAA60039.1"/>
    <property type="molecule type" value="Genomic_DNA"/>
</dbReference>
<protein>
    <submittedName>
        <fullName evidence="1">Uncharacterized protein</fullName>
    </submittedName>
</protein>
<proteinExistence type="predicted"/>
<gene>
    <name evidence="1" type="ORF">BOX15_Mlig026769g4</name>
</gene>
<evidence type="ECO:0000313" key="2">
    <source>
        <dbReference type="Proteomes" id="UP000215902"/>
    </source>
</evidence>
<dbReference type="Proteomes" id="UP000215902">
    <property type="component" value="Unassembled WGS sequence"/>
</dbReference>
<keyword evidence="2" id="KW-1185">Reference proteome</keyword>
<comment type="caution">
    <text evidence="1">The sequence shown here is derived from an EMBL/GenBank/DDBJ whole genome shotgun (WGS) entry which is preliminary data.</text>
</comment>
<evidence type="ECO:0000313" key="1">
    <source>
        <dbReference type="EMBL" id="PAA60039.1"/>
    </source>
</evidence>
<organism evidence="1 2">
    <name type="scientific">Macrostomum lignano</name>
    <dbReference type="NCBI Taxonomy" id="282301"/>
    <lineage>
        <taxon>Eukaryota</taxon>
        <taxon>Metazoa</taxon>
        <taxon>Spiralia</taxon>
        <taxon>Lophotrochozoa</taxon>
        <taxon>Platyhelminthes</taxon>
        <taxon>Rhabditophora</taxon>
        <taxon>Macrostomorpha</taxon>
        <taxon>Macrostomida</taxon>
        <taxon>Macrostomidae</taxon>
        <taxon>Macrostomum</taxon>
    </lineage>
</organism>
<dbReference type="AlphaFoldDB" id="A0A267EGQ7"/>
<reference evidence="1 2" key="1">
    <citation type="submission" date="2017-06" db="EMBL/GenBank/DDBJ databases">
        <title>A platform for efficient transgenesis in Macrostomum lignano, a flatworm model organism for stem cell research.</title>
        <authorList>
            <person name="Berezikov E."/>
        </authorList>
    </citation>
    <scope>NUCLEOTIDE SEQUENCE [LARGE SCALE GENOMIC DNA]</scope>
    <source>
        <strain evidence="1">DV1</strain>
        <tissue evidence="1">Whole organism</tissue>
    </source>
</reference>
<sequence>MEDKERLQAALDELSRDHDTEAQSVEGKVSSMKADLHQLALEYRQTCTSFRNSVRIISSVDKMLEDANKIHARARTELAKMAEFCSDSPATIVDSSMATEVESLGITLAVNTRASDSTSGSTTIKKPVSLIQKVALIDAFPTVKVTDDSMRVLKQPSRDTTMPRKLLNESAYLASLTPQYCGLSSLRSSFRRVSGKDER</sequence>
<accession>A0A267EGQ7</accession>
<name>A0A267EGQ7_9PLAT</name>